<proteinExistence type="predicted"/>
<dbReference type="eggNOG" id="COG0841">
    <property type="taxonomic scope" value="Bacteria"/>
</dbReference>
<dbReference type="STRING" id="316055.RPE_3479"/>
<feature type="transmembrane region" description="Helical" evidence="1">
    <location>
        <begin position="912"/>
        <end position="933"/>
    </location>
</feature>
<dbReference type="SUPFAM" id="SSF82693">
    <property type="entry name" value="Multidrug efflux transporter AcrB pore domain, PN1, PN2, PC1 and PC2 subdomains"/>
    <property type="match status" value="2"/>
</dbReference>
<dbReference type="GO" id="GO:0042910">
    <property type="term" value="F:xenobiotic transmembrane transporter activity"/>
    <property type="evidence" value="ECO:0007669"/>
    <property type="project" value="TreeGrafter"/>
</dbReference>
<dbReference type="OrthoDB" id="9798415at2"/>
<feature type="transmembrane region" description="Helical" evidence="1">
    <location>
        <begin position="391"/>
        <end position="414"/>
    </location>
</feature>
<name>Q07KX5_RHOP5</name>
<organism evidence="2">
    <name type="scientific">Rhodopseudomonas palustris (strain BisA53)</name>
    <dbReference type="NCBI Taxonomy" id="316055"/>
    <lineage>
        <taxon>Bacteria</taxon>
        <taxon>Pseudomonadati</taxon>
        <taxon>Pseudomonadota</taxon>
        <taxon>Alphaproteobacteria</taxon>
        <taxon>Hyphomicrobiales</taxon>
        <taxon>Nitrobacteraceae</taxon>
        <taxon>Rhodopseudomonas</taxon>
    </lineage>
</organism>
<evidence type="ECO:0000256" key="1">
    <source>
        <dbReference type="SAM" id="Phobius"/>
    </source>
</evidence>
<dbReference type="Gene3D" id="3.30.70.1440">
    <property type="entry name" value="Multidrug efflux transporter AcrB pore domain"/>
    <property type="match status" value="1"/>
</dbReference>
<keyword evidence="1" id="KW-0812">Transmembrane</keyword>
<dbReference type="Gene3D" id="3.30.70.1320">
    <property type="entry name" value="Multidrug efflux transporter AcrB pore domain like"/>
    <property type="match status" value="1"/>
</dbReference>
<dbReference type="Gene3D" id="3.30.70.1430">
    <property type="entry name" value="Multidrug efflux transporter AcrB pore domain"/>
    <property type="match status" value="2"/>
</dbReference>
<dbReference type="HOGENOM" id="CLU_002755_1_2_5"/>
<sequence>MSRFNLSAWAVAHPTLMLFLILVIGLTGILSYQKLGRAEDPSYTIKVAVVTASWPGATAEEMQFQVADRIEKKLQELPWFDKVTTYSKPGFTAAQVEFRDTTPPAQVPWLFYLLRKKMADVKPDLPEGVAGPDVNDEYGDVDSIVYMLSSDGADYATMKRIAEQVRQRLLKVPNVSKVTIYGTQDERIFVDFDHVKLANLGISPQTIFASLARQNDLAPVGMVQTRSTRIPLRVTGAFDGVSAVEETPVAVAGTVIRLGDIATVSRGYIDPPQSLVRQRGVPALAIGIAMQRGANILKLGEDVEAVMAGIERAVPTGLAFERVANQPAIVREAVGDFMRSFVEALAIVLVVSFASLGWRTGIVVATSVPLVLGIVFAAMLMIGIDLHRISLGALIIALGLLVDDAIISVEMMLVKIEQGFDRARAASFAWQSSAGPMLSGTLVTAAGFLPVGMAASGTGEYAGSIFWVVGIALLASWLVAVVLTPYLGFKLLPARPNHGDSAQAIYDKPVYRRFRGLVSWCVRYRLTVIGVTIAAFAFSLAGFGKIQRQFFPTSDRAELFVELRLPAGSGIETTLAIAQQAEALVGADDDVVTWSTYVGKGPPRFLLNVNPELPNEAYGELVVVTKDSAARERVKRRIELAVRDGAIVGARVRLKRLAHGPPIKFPVQFRIIGEDPNTVRSIAYEVRDVLRNNPDAVEPQLDWNEQMPSIRLVVDQDRARALGLDPQAISQTLQMLVTGTTVTTVRDRTEKVAVVARAIAAQRNDLGAIDDLTVLSRKGVPVPLSQVAHIEQGHEEAIQWRRDRDMAITVRSDVRDGVQAPYVSSVVWTALADLRSRLPEGYRIELGGAIEDSGKANGALFAVVPAMLIVMLMVLMLQLQSFSRLLIVLLTAPLGLIGATAGLLLSGKPFGFVALLGLIALAGMIIRNAVILVDQIEQDVAAGRGRGEAIIDATVRRARPVVLTALTAVLAMIPLSRSSFWGPMAVAIMGGLLVATALTLLFLPALYAFWYRRSLEPAVAHPLRDSGSSGFAGSVLELLSALRAKIVRTGPPRSSQQER</sequence>
<dbReference type="InterPro" id="IPR027463">
    <property type="entry name" value="AcrB_DN_DC_subdom"/>
</dbReference>
<dbReference type="AlphaFoldDB" id="Q07KX5"/>
<dbReference type="SUPFAM" id="SSF82866">
    <property type="entry name" value="Multidrug efflux transporter AcrB transmembrane domain"/>
    <property type="match status" value="2"/>
</dbReference>
<dbReference type="SUPFAM" id="SSF82714">
    <property type="entry name" value="Multidrug efflux transporter AcrB TolC docking domain, DN and DC subdomains"/>
    <property type="match status" value="2"/>
</dbReference>
<feature type="transmembrane region" description="Helical" evidence="1">
    <location>
        <begin position="885"/>
        <end position="905"/>
    </location>
</feature>
<reference evidence="2" key="1">
    <citation type="submission" date="2006-09" db="EMBL/GenBank/DDBJ databases">
        <title>Complete sequence of Rhodopseudomonas palustris BisA53.</title>
        <authorList>
            <consortium name="US DOE Joint Genome Institute"/>
            <person name="Copeland A."/>
            <person name="Lucas S."/>
            <person name="Lapidus A."/>
            <person name="Barry K."/>
            <person name="Detter J.C."/>
            <person name="Glavina del Rio T."/>
            <person name="Hammon N."/>
            <person name="Israni S."/>
            <person name="Dalin E."/>
            <person name="Tice H."/>
            <person name="Pitluck S."/>
            <person name="Chain P."/>
            <person name="Malfatti S."/>
            <person name="Shin M."/>
            <person name="Vergez L."/>
            <person name="Schmutz J."/>
            <person name="Larimer F."/>
            <person name="Land M."/>
            <person name="Hauser L."/>
            <person name="Pelletier D.A."/>
            <person name="Kyrpides N."/>
            <person name="Kim E."/>
            <person name="Harwood C.S."/>
            <person name="Oda Y."/>
            <person name="Richardson P."/>
        </authorList>
    </citation>
    <scope>NUCLEOTIDE SEQUENCE [LARGE SCALE GENOMIC DNA]</scope>
    <source>
        <strain evidence="2">BisA53</strain>
    </source>
</reference>
<accession>Q07KX5</accession>
<evidence type="ECO:0000313" key="2">
    <source>
        <dbReference type="EMBL" id="ABJ07409.1"/>
    </source>
</evidence>
<feature type="transmembrane region" description="Helical" evidence="1">
    <location>
        <begin position="524"/>
        <end position="543"/>
    </location>
</feature>
<feature type="transmembrane region" description="Helical" evidence="1">
    <location>
        <begin position="465"/>
        <end position="487"/>
    </location>
</feature>
<gene>
    <name evidence="2" type="ordered locus">RPE_3479</name>
</gene>
<feature type="transmembrane region" description="Helical" evidence="1">
    <location>
        <begin position="859"/>
        <end position="879"/>
    </location>
</feature>
<dbReference type="KEGG" id="rpe:RPE_3479"/>
<feature type="transmembrane region" description="Helical" evidence="1">
    <location>
        <begin position="364"/>
        <end position="384"/>
    </location>
</feature>
<keyword evidence="1" id="KW-1133">Transmembrane helix</keyword>
<dbReference type="InterPro" id="IPR001036">
    <property type="entry name" value="Acrflvin-R"/>
</dbReference>
<dbReference type="PANTHER" id="PTHR32063">
    <property type="match status" value="1"/>
</dbReference>
<feature type="transmembrane region" description="Helical" evidence="1">
    <location>
        <begin position="6"/>
        <end position="30"/>
    </location>
</feature>
<dbReference type="PRINTS" id="PR00702">
    <property type="entry name" value="ACRIFLAVINRP"/>
</dbReference>
<keyword evidence="1" id="KW-0472">Membrane</keyword>
<dbReference type="Gene3D" id="1.20.1640.10">
    <property type="entry name" value="Multidrug efflux transporter AcrB transmembrane domain"/>
    <property type="match status" value="2"/>
</dbReference>
<feature type="transmembrane region" description="Helical" evidence="1">
    <location>
        <begin position="341"/>
        <end position="358"/>
    </location>
</feature>
<dbReference type="Pfam" id="PF00873">
    <property type="entry name" value="ACR_tran"/>
    <property type="match status" value="1"/>
</dbReference>
<feature type="transmembrane region" description="Helical" evidence="1">
    <location>
        <begin position="980"/>
        <end position="1003"/>
    </location>
</feature>
<dbReference type="GO" id="GO:0005886">
    <property type="term" value="C:plasma membrane"/>
    <property type="evidence" value="ECO:0007669"/>
    <property type="project" value="TreeGrafter"/>
</dbReference>
<dbReference type="Gene3D" id="3.30.2090.10">
    <property type="entry name" value="Multidrug efflux transporter AcrB TolC docking domain, DN and DC subdomains"/>
    <property type="match status" value="2"/>
</dbReference>
<dbReference type="EMBL" id="CP000463">
    <property type="protein sequence ID" value="ABJ07409.1"/>
    <property type="molecule type" value="Genomic_DNA"/>
</dbReference>
<protein>
    <submittedName>
        <fullName evidence="2">Acriflavin resistance protein</fullName>
    </submittedName>
</protein>
<dbReference type="PANTHER" id="PTHR32063:SF18">
    <property type="entry name" value="CATION EFFLUX SYSTEM PROTEIN"/>
    <property type="match status" value="1"/>
</dbReference>